<protein>
    <submittedName>
        <fullName evidence="1">Uncharacterized protein</fullName>
    </submittedName>
</protein>
<gene>
    <name evidence="1" type="ORF">PCOR1329_LOCUS84758</name>
</gene>
<organism evidence="1 2">
    <name type="scientific">Prorocentrum cordatum</name>
    <dbReference type="NCBI Taxonomy" id="2364126"/>
    <lineage>
        <taxon>Eukaryota</taxon>
        <taxon>Sar</taxon>
        <taxon>Alveolata</taxon>
        <taxon>Dinophyceae</taxon>
        <taxon>Prorocentrales</taxon>
        <taxon>Prorocentraceae</taxon>
        <taxon>Prorocentrum</taxon>
    </lineage>
</organism>
<evidence type="ECO:0000313" key="2">
    <source>
        <dbReference type="Proteomes" id="UP001189429"/>
    </source>
</evidence>
<evidence type="ECO:0000313" key="1">
    <source>
        <dbReference type="EMBL" id="CAK0910634.1"/>
    </source>
</evidence>
<comment type="caution">
    <text evidence="1">The sequence shown here is derived from an EMBL/GenBank/DDBJ whole genome shotgun (WGS) entry which is preliminary data.</text>
</comment>
<sequence>MPSDMSAEEISGTISVIGSVLTTAMRGQALALDPSFSLQASGLITTVAQTAASTGDGISVDDAASLVGSVANLLPNKTSDLTAESSDAETDAAIMEALEGAVNAIGDAVTASMQVGDEPVTVSVGGISLTAAKATVENMADGLTVGGFDFPSGFDLSEEARRLSASCSSSEFSLQHTAWPSNNPFSWAGDYVYGNLSTADEDAVSTTASQEEAEGEYDRAWAVDQAGVQSMNIRACGATQKVEGLQKPIRFFLHAPLEFNATGARRAVRRWGPRISIKPLGPPWVSRW</sequence>
<proteinExistence type="predicted"/>
<accession>A0ABN9YGE9</accession>
<dbReference type="EMBL" id="CAUYUJ010022435">
    <property type="protein sequence ID" value="CAK0910634.1"/>
    <property type="molecule type" value="Genomic_DNA"/>
</dbReference>
<name>A0ABN9YGE9_9DINO</name>
<dbReference type="Proteomes" id="UP001189429">
    <property type="component" value="Unassembled WGS sequence"/>
</dbReference>
<reference evidence="1" key="1">
    <citation type="submission" date="2023-10" db="EMBL/GenBank/DDBJ databases">
        <authorList>
            <person name="Chen Y."/>
            <person name="Shah S."/>
            <person name="Dougan E. K."/>
            <person name="Thang M."/>
            <person name="Chan C."/>
        </authorList>
    </citation>
    <scope>NUCLEOTIDE SEQUENCE [LARGE SCALE GENOMIC DNA]</scope>
</reference>
<keyword evidence="2" id="KW-1185">Reference proteome</keyword>